<evidence type="ECO:0008006" key="2">
    <source>
        <dbReference type="Google" id="ProtNLM"/>
    </source>
</evidence>
<dbReference type="PANTHER" id="PTHR33437:SF2">
    <property type="entry name" value="OS06G0361200 PROTEIN"/>
    <property type="match status" value="1"/>
</dbReference>
<dbReference type="EMBL" id="JACGWM010000007">
    <property type="protein sequence ID" value="KAL0362102.1"/>
    <property type="molecule type" value="Genomic_DNA"/>
</dbReference>
<protein>
    <recommendedName>
        <fullName evidence="2">Retrotransposon gag protein</fullName>
    </recommendedName>
</protein>
<reference evidence="1" key="2">
    <citation type="journal article" date="2024" name="Plant">
        <title>Genomic evolution and insights into agronomic trait innovations of Sesamum species.</title>
        <authorList>
            <person name="Miao H."/>
            <person name="Wang L."/>
            <person name="Qu L."/>
            <person name="Liu H."/>
            <person name="Sun Y."/>
            <person name="Le M."/>
            <person name="Wang Q."/>
            <person name="Wei S."/>
            <person name="Zheng Y."/>
            <person name="Lin W."/>
            <person name="Duan Y."/>
            <person name="Cao H."/>
            <person name="Xiong S."/>
            <person name="Wang X."/>
            <person name="Wei L."/>
            <person name="Li C."/>
            <person name="Ma Q."/>
            <person name="Ju M."/>
            <person name="Zhao R."/>
            <person name="Li G."/>
            <person name="Mu C."/>
            <person name="Tian Q."/>
            <person name="Mei H."/>
            <person name="Zhang T."/>
            <person name="Gao T."/>
            <person name="Zhang H."/>
        </authorList>
    </citation>
    <scope>NUCLEOTIDE SEQUENCE</scope>
    <source>
        <strain evidence="1">KEN8</strain>
    </source>
</reference>
<dbReference type="AlphaFoldDB" id="A0AAW2Q352"/>
<reference evidence="1" key="1">
    <citation type="submission" date="2020-06" db="EMBL/GenBank/DDBJ databases">
        <authorList>
            <person name="Li T."/>
            <person name="Hu X."/>
            <person name="Zhang T."/>
            <person name="Song X."/>
            <person name="Zhang H."/>
            <person name="Dai N."/>
            <person name="Sheng W."/>
            <person name="Hou X."/>
            <person name="Wei L."/>
        </authorList>
    </citation>
    <scope>NUCLEOTIDE SEQUENCE</scope>
    <source>
        <strain evidence="1">KEN8</strain>
        <tissue evidence="1">Leaf</tissue>
    </source>
</reference>
<gene>
    <name evidence="1" type="ORF">Scaly_1165400</name>
</gene>
<proteinExistence type="predicted"/>
<accession>A0AAW2Q352</accession>
<organism evidence="1">
    <name type="scientific">Sesamum calycinum</name>
    <dbReference type="NCBI Taxonomy" id="2727403"/>
    <lineage>
        <taxon>Eukaryota</taxon>
        <taxon>Viridiplantae</taxon>
        <taxon>Streptophyta</taxon>
        <taxon>Embryophyta</taxon>
        <taxon>Tracheophyta</taxon>
        <taxon>Spermatophyta</taxon>
        <taxon>Magnoliopsida</taxon>
        <taxon>eudicotyledons</taxon>
        <taxon>Gunneridae</taxon>
        <taxon>Pentapetalae</taxon>
        <taxon>asterids</taxon>
        <taxon>lamiids</taxon>
        <taxon>Lamiales</taxon>
        <taxon>Pedaliaceae</taxon>
        <taxon>Sesamum</taxon>
    </lineage>
</organism>
<comment type="caution">
    <text evidence="1">The sequence shown here is derived from an EMBL/GenBank/DDBJ whole genome shotgun (WGS) entry which is preliminary data.</text>
</comment>
<name>A0AAW2Q352_9LAMI</name>
<dbReference type="PANTHER" id="PTHR33437">
    <property type="entry name" value="OS06G0361200 PROTEIN"/>
    <property type="match status" value="1"/>
</dbReference>
<sequence length="265" mass="30175">MCIASFKLKNTTKDNVSPNNNVPYEKPQRKLTLKEMQTKQYPFLDSDISRIFDNLLESNIINLLEMKRPEEAKQRDDPKYCKYDRIAGHAIQDCFVFKDKVMQLARQGKISLEDDFAAINLMSTKCGSLDGKKVSCNTTHTINEDDLIEKTDSSNANECMSIITFTDEDLLLRSKPHNRPLFVAGYTREQKVNRILIDGSSVVNILPLRTLRELGIPIDKLSNSHLMIQGFKQGGQRAISVIRIELLMDDMMSTALFHVIDVKTS</sequence>
<evidence type="ECO:0000313" key="1">
    <source>
        <dbReference type="EMBL" id="KAL0362102.1"/>
    </source>
</evidence>